<organism evidence="2 3">
    <name type="scientific">Pleurodeles waltl</name>
    <name type="common">Iberian ribbed newt</name>
    <dbReference type="NCBI Taxonomy" id="8319"/>
    <lineage>
        <taxon>Eukaryota</taxon>
        <taxon>Metazoa</taxon>
        <taxon>Chordata</taxon>
        <taxon>Craniata</taxon>
        <taxon>Vertebrata</taxon>
        <taxon>Euteleostomi</taxon>
        <taxon>Amphibia</taxon>
        <taxon>Batrachia</taxon>
        <taxon>Caudata</taxon>
        <taxon>Salamandroidea</taxon>
        <taxon>Salamandridae</taxon>
        <taxon>Pleurodelinae</taxon>
        <taxon>Pleurodeles</taxon>
    </lineage>
</organism>
<accession>A0AAV7M1B3</accession>
<protein>
    <submittedName>
        <fullName evidence="2">Uncharacterized protein</fullName>
    </submittedName>
</protein>
<comment type="caution">
    <text evidence="2">The sequence shown here is derived from an EMBL/GenBank/DDBJ whole genome shotgun (WGS) entry which is preliminary data.</text>
</comment>
<evidence type="ECO:0000313" key="2">
    <source>
        <dbReference type="EMBL" id="KAJ1097013.1"/>
    </source>
</evidence>
<reference evidence="2" key="1">
    <citation type="journal article" date="2022" name="bioRxiv">
        <title>Sequencing and chromosome-scale assembly of the giantPleurodeles waltlgenome.</title>
        <authorList>
            <person name="Brown T."/>
            <person name="Elewa A."/>
            <person name="Iarovenko S."/>
            <person name="Subramanian E."/>
            <person name="Araus A.J."/>
            <person name="Petzold A."/>
            <person name="Susuki M."/>
            <person name="Suzuki K.-i.T."/>
            <person name="Hayashi T."/>
            <person name="Toyoda A."/>
            <person name="Oliveira C."/>
            <person name="Osipova E."/>
            <person name="Leigh N.D."/>
            <person name="Simon A."/>
            <person name="Yun M.H."/>
        </authorList>
    </citation>
    <scope>NUCLEOTIDE SEQUENCE</scope>
    <source>
        <strain evidence="2">20211129_DDA</strain>
        <tissue evidence="2">Liver</tissue>
    </source>
</reference>
<gene>
    <name evidence="2" type="ORF">NDU88_002142</name>
</gene>
<evidence type="ECO:0000313" key="3">
    <source>
        <dbReference type="Proteomes" id="UP001066276"/>
    </source>
</evidence>
<sequence length="122" mass="13392">MVAGGGEMGLTSAAAGGTILASEGEVLLHQVVLAESNGSSNLPSVLQVESEKVLIENILAEIRELREKQAQAIEKLQERCIKIEQQIWEVLKRLQDAEQRISDMEDKIGSLDKVIVVEQKKN</sequence>
<dbReference type="EMBL" id="JANPWB010000014">
    <property type="protein sequence ID" value="KAJ1097013.1"/>
    <property type="molecule type" value="Genomic_DNA"/>
</dbReference>
<feature type="coiled-coil region" evidence="1">
    <location>
        <begin position="48"/>
        <end position="114"/>
    </location>
</feature>
<keyword evidence="1" id="KW-0175">Coiled coil</keyword>
<keyword evidence="3" id="KW-1185">Reference proteome</keyword>
<name>A0AAV7M1B3_PLEWA</name>
<proteinExistence type="predicted"/>
<dbReference type="AlphaFoldDB" id="A0AAV7M1B3"/>
<dbReference type="SUPFAM" id="SSF57997">
    <property type="entry name" value="Tropomyosin"/>
    <property type="match status" value="1"/>
</dbReference>
<evidence type="ECO:0000256" key="1">
    <source>
        <dbReference type="SAM" id="Coils"/>
    </source>
</evidence>
<dbReference type="Proteomes" id="UP001066276">
    <property type="component" value="Chromosome 10"/>
</dbReference>